<dbReference type="GO" id="GO:0003676">
    <property type="term" value="F:nucleic acid binding"/>
    <property type="evidence" value="ECO:0007669"/>
    <property type="project" value="InterPro"/>
</dbReference>
<name>A0A834EDR2_9CHIR</name>
<keyword evidence="2 4" id="KW-0863">Zinc-finger</keyword>
<comment type="caution">
    <text evidence="7">The sequence shown here is derived from an EMBL/GenBank/DDBJ whole genome shotgun (WGS) entry which is preliminary data.</text>
</comment>
<gene>
    <name evidence="7" type="ORF">HJG60_020566</name>
</gene>
<dbReference type="GO" id="GO:0071514">
    <property type="term" value="P:genomic imprinting"/>
    <property type="evidence" value="ECO:0007669"/>
    <property type="project" value="TreeGrafter"/>
</dbReference>
<dbReference type="InterPro" id="IPR006572">
    <property type="entry name" value="Znf_DBF"/>
</dbReference>
<protein>
    <submittedName>
        <fullName evidence="7">Zinc finger DBF-type containing 2</fullName>
    </submittedName>
</protein>
<sequence>MQNRQGYCSYCCVRYNNLEQHMASPQHRYLTAQNRQRMGSSSLMERFLQDVLRHHPYHYQESRSRQNERLLRNNASSSEAAPVDDSVSEEMADDATGARGEIATKSFEPIGELYSRPSKSQECTQGVSTRPSVIQKLEKGQQQPLEFVYKIGSGLKELSPVGVGQTTNNGQNLIHPSVISTAPASRLPESSYDRPRTTNTTRLPLAAHLDSVSRCDPNKVDRSIDQQDRGSRNPVLSARLETSSVLYQKPKESNRKSVCINSDKLILQGDVKSRGKTLSTGFKSHAFMGTEGSLKCESFSKLAAKPAINPNKTDRPPNKRIFEYAMPKHHEKLFSNMNRTQEEKHVVLNKSVFLRQRSSASSKMEYACGSPQSASDHPEEAAQDLWSAERVDQEDKAYESRGSEMSFDCSSSFNLLTDQSKVTAKDINPSKEAHAGLQHKSNTSCVSEISSDHDGPLQLATNRTHVIVKGSSVQKAVPIRLVDESYDSSDSEMNFDCDTSPQSTDDYPQQPAKVDLPKEAHVDLVDKNYGSSSSEVSADSVLPLQSVTDQLPVAVTETELQKVPIGLVDVNYGSSCSETSFDCDVSLQSVIVHPQMANKERNLKDRHVYLKDNHKSSSVKAHLDCGISFETVTDEPQRAVEEKYLPKEKNDLVDNNCEYYGPEMSFHTDGQLVDDQPQVAVQEVNPQEVVIDPQSKSAKSSVSDLSFNSHASLYQSANEQPHGALGEINPKELNVDMEVKSYGCSSSELTFESDPPPLSVTEQSELDVEEIRKRHINLEGTDQPEVAVKEMIIQKEDCAHLGRKNDETNGSEISLDSYVAPLSVTNSPGVLVKRLNLQKEEKEHFEMTDHPDRAVKEVNHQKEEHVKLQDKGNELSVSETSLDFGIPLQSVIQRTDVVLKEIWLQKEKHAQFEESVNRTEFRRQYLYLRGRELPFLRHQSVRRQGQENTEEYMCVHEVGAFGLCVVTSGVFWSRIILR</sequence>
<evidence type="ECO:0000256" key="4">
    <source>
        <dbReference type="PROSITE-ProRule" id="PRU00600"/>
    </source>
</evidence>
<dbReference type="PROSITE" id="PS51265">
    <property type="entry name" value="ZF_DBF4"/>
    <property type="match status" value="1"/>
</dbReference>
<evidence type="ECO:0000256" key="3">
    <source>
        <dbReference type="ARBA" id="ARBA00022833"/>
    </source>
</evidence>
<feature type="region of interest" description="Disordered" evidence="5">
    <location>
        <begin position="216"/>
        <end position="237"/>
    </location>
</feature>
<dbReference type="PANTHER" id="PTHR21639:SF5">
    <property type="entry name" value="DBF4-TYPE ZINC FINGER-CONTAINING PROTEIN 2"/>
    <property type="match status" value="1"/>
</dbReference>
<evidence type="ECO:0000313" key="8">
    <source>
        <dbReference type="Proteomes" id="UP000664940"/>
    </source>
</evidence>
<evidence type="ECO:0000256" key="2">
    <source>
        <dbReference type="ARBA" id="ARBA00022771"/>
    </source>
</evidence>
<dbReference type="PANTHER" id="PTHR21639">
    <property type="entry name" value="DBF4-TYPE ZINC FINGER-CONTAINING PROTEIN 2"/>
    <property type="match status" value="1"/>
</dbReference>
<evidence type="ECO:0000256" key="5">
    <source>
        <dbReference type="SAM" id="MobiDB-lite"/>
    </source>
</evidence>
<keyword evidence="3" id="KW-0862">Zinc</keyword>
<dbReference type="InterPro" id="IPR038545">
    <property type="entry name" value="Znf_DBF_sf"/>
</dbReference>
<feature type="domain" description="DBF4-type" evidence="6">
    <location>
        <begin position="1"/>
        <end position="50"/>
    </location>
</feature>
<evidence type="ECO:0000256" key="1">
    <source>
        <dbReference type="ARBA" id="ARBA00022723"/>
    </source>
</evidence>
<organism evidence="7 8">
    <name type="scientific">Phyllostomus discolor</name>
    <name type="common">pale spear-nosed bat</name>
    <dbReference type="NCBI Taxonomy" id="89673"/>
    <lineage>
        <taxon>Eukaryota</taxon>
        <taxon>Metazoa</taxon>
        <taxon>Chordata</taxon>
        <taxon>Craniata</taxon>
        <taxon>Vertebrata</taxon>
        <taxon>Euteleostomi</taxon>
        <taxon>Mammalia</taxon>
        <taxon>Eutheria</taxon>
        <taxon>Laurasiatheria</taxon>
        <taxon>Chiroptera</taxon>
        <taxon>Yangochiroptera</taxon>
        <taxon>Phyllostomidae</taxon>
        <taxon>Phyllostominae</taxon>
        <taxon>Phyllostomus</taxon>
    </lineage>
</organism>
<evidence type="ECO:0000313" key="7">
    <source>
        <dbReference type="EMBL" id="KAF6117040.1"/>
    </source>
</evidence>
<feature type="region of interest" description="Disordered" evidence="5">
    <location>
        <begin position="74"/>
        <end position="127"/>
    </location>
</feature>
<feature type="compositionally biased region" description="Polar residues" evidence="5">
    <location>
        <begin position="497"/>
        <end position="507"/>
    </location>
</feature>
<dbReference type="Gene3D" id="6.10.250.3410">
    <property type="entry name" value="DBF zinc finger"/>
    <property type="match status" value="1"/>
</dbReference>
<evidence type="ECO:0000259" key="6">
    <source>
        <dbReference type="PROSITE" id="PS51265"/>
    </source>
</evidence>
<keyword evidence="1" id="KW-0479">Metal-binding</keyword>
<dbReference type="InterPro" id="IPR038890">
    <property type="entry name" value="ZDBF2"/>
</dbReference>
<dbReference type="AlphaFoldDB" id="A0A834EDR2"/>
<feature type="region of interest" description="Disordered" evidence="5">
    <location>
        <begin position="488"/>
        <end position="508"/>
    </location>
</feature>
<accession>A0A834EDR2</accession>
<dbReference type="GO" id="GO:0008270">
    <property type="term" value="F:zinc ion binding"/>
    <property type="evidence" value="ECO:0007669"/>
    <property type="project" value="UniProtKB-KW"/>
</dbReference>
<dbReference type="Proteomes" id="UP000664940">
    <property type="component" value="Unassembled WGS sequence"/>
</dbReference>
<feature type="compositionally biased region" description="Polar residues" evidence="5">
    <location>
        <begin position="117"/>
        <end position="127"/>
    </location>
</feature>
<proteinExistence type="predicted"/>
<dbReference type="EMBL" id="JABVXQ010000004">
    <property type="protein sequence ID" value="KAF6117040.1"/>
    <property type="molecule type" value="Genomic_DNA"/>
</dbReference>
<reference evidence="7 8" key="1">
    <citation type="journal article" date="2020" name="Nature">
        <title>Six reference-quality genomes reveal evolution of bat adaptations.</title>
        <authorList>
            <person name="Jebb D."/>
            <person name="Huang Z."/>
            <person name="Pippel M."/>
            <person name="Hughes G.M."/>
            <person name="Lavrichenko K."/>
            <person name="Devanna P."/>
            <person name="Winkler S."/>
            <person name="Jermiin L.S."/>
            <person name="Skirmuntt E.C."/>
            <person name="Katzourakis A."/>
            <person name="Burkitt-Gray L."/>
            <person name="Ray D.A."/>
            <person name="Sullivan K.A.M."/>
            <person name="Roscito J.G."/>
            <person name="Kirilenko B.M."/>
            <person name="Davalos L.M."/>
            <person name="Corthals A.P."/>
            <person name="Power M.L."/>
            <person name="Jones G."/>
            <person name="Ransome R.D."/>
            <person name="Dechmann D.K.N."/>
            <person name="Locatelli A.G."/>
            <person name="Puechmaille S.J."/>
            <person name="Fedrigo O."/>
            <person name="Jarvis E.D."/>
            <person name="Hiller M."/>
            <person name="Vernes S.C."/>
            <person name="Myers E.W."/>
            <person name="Teeling E.C."/>
        </authorList>
    </citation>
    <scope>NUCLEOTIDE SEQUENCE [LARGE SCALE GENOMIC DNA]</scope>
    <source>
        <strain evidence="7">Bat1K_MPI-CBG_1</strain>
    </source>
</reference>
<feature type="compositionally biased region" description="Basic and acidic residues" evidence="5">
    <location>
        <begin position="216"/>
        <end position="231"/>
    </location>
</feature>